<feature type="compositionally biased region" description="Polar residues" evidence="1">
    <location>
        <begin position="572"/>
        <end position="590"/>
    </location>
</feature>
<accession>A0AAD5S005</accession>
<feature type="region of interest" description="Disordered" evidence="1">
    <location>
        <begin position="1"/>
        <end position="660"/>
    </location>
</feature>
<evidence type="ECO:0000313" key="3">
    <source>
        <dbReference type="Proteomes" id="UP001212841"/>
    </source>
</evidence>
<feature type="non-terminal residue" evidence="2">
    <location>
        <position position="1"/>
    </location>
</feature>
<feature type="compositionally biased region" description="Polar residues" evidence="1">
    <location>
        <begin position="167"/>
        <end position="176"/>
    </location>
</feature>
<feature type="compositionally biased region" description="Low complexity" evidence="1">
    <location>
        <begin position="419"/>
        <end position="431"/>
    </location>
</feature>
<feature type="compositionally biased region" description="Polar residues" evidence="1">
    <location>
        <begin position="432"/>
        <end position="446"/>
    </location>
</feature>
<dbReference type="AlphaFoldDB" id="A0AAD5S005"/>
<dbReference type="EMBL" id="JADGJD010002666">
    <property type="protein sequence ID" value="KAJ3030000.1"/>
    <property type="molecule type" value="Genomic_DNA"/>
</dbReference>
<evidence type="ECO:0000256" key="1">
    <source>
        <dbReference type="SAM" id="MobiDB-lite"/>
    </source>
</evidence>
<feature type="compositionally biased region" description="Basic and acidic residues" evidence="1">
    <location>
        <begin position="157"/>
        <end position="166"/>
    </location>
</feature>
<feature type="compositionally biased region" description="Polar residues" evidence="1">
    <location>
        <begin position="490"/>
        <end position="542"/>
    </location>
</feature>
<feature type="compositionally biased region" description="Polar residues" evidence="1">
    <location>
        <begin position="462"/>
        <end position="479"/>
    </location>
</feature>
<feature type="compositionally biased region" description="Polar residues" evidence="1">
    <location>
        <begin position="211"/>
        <end position="221"/>
    </location>
</feature>
<name>A0AAD5S005_9FUNG</name>
<feature type="compositionally biased region" description="Basic and acidic residues" evidence="1">
    <location>
        <begin position="614"/>
        <end position="642"/>
    </location>
</feature>
<feature type="compositionally biased region" description="Polar residues" evidence="1">
    <location>
        <begin position="383"/>
        <end position="403"/>
    </location>
</feature>
<protein>
    <submittedName>
        <fullName evidence="2">Uncharacterized protein</fullName>
    </submittedName>
</protein>
<comment type="caution">
    <text evidence="2">The sequence shown here is derived from an EMBL/GenBank/DDBJ whole genome shotgun (WGS) entry which is preliminary data.</text>
</comment>
<organism evidence="2 3">
    <name type="scientific">Rhizophlyctis rosea</name>
    <dbReference type="NCBI Taxonomy" id="64517"/>
    <lineage>
        <taxon>Eukaryota</taxon>
        <taxon>Fungi</taxon>
        <taxon>Fungi incertae sedis</taxon>
        <taxon>Chytridiomycota</taxon>
        <taxon>Chytridiomycota incertae sedis</taxon>
        <taxon>Chytridiomycetes</taxon>
        <taxon>Rhizophlyctidales</taxon>
        <taxon>Rhizophlyctidaceae</taxon>
        <taxon>Rhizophlyctis</taxon>
    </lineage>
</organism>
<reference evidence="2" key="1">
    <citation type="submission" date="2020-05" db="EMBL/GenBank/DDBJ databases">
        <title>Phylogenomic resolution of chytrid fungi.</title>
        <authorList>
            <person name="Stajich J.E."/>
            <person name="Amses K."/>
            <person name="Simmons R."/>
            <person name="Seto K."/>
            <person name="Myers J."/>
            <person name="Bonds A."/>
            <person name="Quandt C.A."/>
            <person name="Barry K."/>
            <person name="Liu P."/>
            <person name="Grigoriev I."/>
            <person name="Longcore J.E."/>
            <person name="James T.Y."/>
        </authorList>
    </citation>
    <scope>NUCLEOTIDE SEQUENCE</scope>
    <source>
        <strain evidence="2">JEL0318</strain>
    </source>
</reference>
<feature type="non-terminal residue" evidence="2">
    <location>
        <position position="660"/>
    </location>
</feature>
<sequence length="660" mass="69497">VVDGGVDGEGDDLDFFDREEQPVEQGEELAVEAAVEQEEELVAEPAVEEVEEPAAELTAKQQESEEQGDENEEEQYEGFQVTDVSADELQEHAPQNTDSLITEEDTHPDRTTSQHSFRQSRPPSEPNLSYEIYGADEVEERARGVALPESGVGSRTASREPSRTASKEQLPTTDQDAASMVGLPPSRAQSSSIPTSRAASRTASKAPSAVPSRTVSQQRLLTEQDLAAGVTLPGSRTGSEQRVYEDNWDDQTQPQMQSEQISQPGRRDGSTRSRPVSRAPSFAGIAEESATMHYRGASLEDVRDDDGGVETASMIPLPPSRVASNNRIFGEDEVGKGSVRGNPAVSRTASMGQLPADAAKIPLPPSRAGSASSVMRGSKPPSRASSQTQLSPKKAASQNNVTDPRSVPLPPSRAGSATSVRGSRVGSRVGSQTQVSARKSASQTNVPDPRDVPPSPGWAGSRTASGRGTPRQQSLSNVNLVGKAAATPLPASQPQSRNASRPSTPRQQSASNMNLVSQAAATPLPASQPQSRNASRPSTPRQMSAADISKSAGAAGGEGPKQSSPKLGGAASTRSVGSQQGLSDGMQRSKSVGFVGSNGGGQQQQPSRTQSRVESNHKLEQDGGGGEAKREEAEGRPLDKKSKSLSSVHRFVLGKSESVR</sequence>
<dbReference type="Proteomes" id="UP001212841">
    <property type="component" value="Unassembled WGS sequence"/>
</dbReference>
<keyword evidence="3" id="KW-1185">Reference proteome</keyword>
<evidence type="ECO:0000313" key="2">
    <source>
        <dbReference type="EMBL" id="KAJ3030000.1"/>
    </source>
</evidence>
<feature type="compositionally biased region" description="Acidic residues" evidence="1">
    <location>
        <begin position="1"/>
        <end position="14"/>
    </location>
</feature>
<proteinExistence type="predicted"/>
<feature type="compositionally biased region" description="Polar residues" evidence="1">
    <location>
        <begin position="113"/>
        <end position="122"/>
    </location>
</feature>
<feature type="compositionally biased region" description="Polar residues" evidence="1">
    <location>
        <begin position="250"/>
        <end position="263"/>
    </location>
</feature>
<feature type="compositionally biased region" description="Acidic residues" evidence="1">
    <location>
        <begin position="64"/>
        <end position="76"/>
    </location>
</feature>
<feature type="compositionally biased region" description="Low complexity" evidence="1">
    <location>
        <begin position="190"/>
        <end position="209"/>
    </location>
</feature>
<gene>
    <name evidence="2" type="ORF">HK097_005687</name>
</gene>
<feature type="compositionally biased region" description="Acidic residues" evidence="1">
    <location>
        <begin position="25"/>
        <end position="54"/>
    </location>
</feature>